<proteinExistence type="predicted"/>
<dbReference type="Proteomes" id="UP000054926">
    <property type="component" value="Unassembled WGS sequence"/>
</dbReference>
<dbReference type="RefSeq" id="WP_058512193.1">
    <property type="nucleotide sequence ID" value="NZ_LNYY01000021.1"/>
</dbReference>
<dbReference type="STRING" id="947033.Lste_3393"/>
<dbReference type="PATRIC" id="fig|947033.5.peg.3607"/>
<dbReference type="Pfam" id="PF13511">
    <property type="entry name" value="DUF4124"/>
    <property type="match status" value="1"/>
</dbReference>
<name>A0A0W0ZEQ1_9GAMM</name>
<reference evidence="3 4" key="1">
    <citation type="submission" date="2015-11" db="EMBL/GenBank/DDBJ databases">
        <title>Genomic analysis of 38 Legionella species identifies large and diverse effector repertoires.</title>
        <authorList>
            <person name="Burstein D."/>
            <person name="Amaro F."/>
            <person name="Zusman T."/>
            <person name="Lifshitz Z."/>
            <person name="Cohen O."/>
            <person name="Gilbert J.A."/>
            <person name="Pupko T."/>
            <person name="Shuman H.A."/>
            <person name="Segal G."/>
        </authorList>
    </citation>
    <scope>NUCLEOTIDE SEQUENCE [LARGE SCALE GENOMIC DNA]</scope>
    <source>
        <strain evidence="3 4">IMVS3376</strain>
    </source>
</reference>
<protein>
    <recommendedName>
        <fullName evidence="2">DUF4124 domain-containing protein</fullName>
    </recommendedName>
</protein>
<keyword evidence="1" id="KW-0732">Signal</keyword>
<evidence type="ECO:0000313" key="4">
    <source>
        <dbReference type="Proteomes" id="UP000054926"/>
    </source>
</evidence>
<dbReference type="AlphaFoldDB" id="A0A0W0ZEQ1"/>
<keyword evidence="4" id="KW-1185">Reference proteome</keyword>
<comment type="caution">
    <text evidence="3">The sequence shown here is derived from an EMBL/GenBank/DDBJ whole genome shotgun (WGS) entry which is preliminary data.</text>
</comment>
<gene>
    <name evidence="3" type="ORF">Lste_3393</name>
</gene>
<evidence type="ECO:0000259" key="2">
    <source>
        <dbReference type="Pfam" id="PF13511"/>
    </source>
</evidence>
<dbReference type="InterPro" id="IPR025392">
    <property type="entry name" value="DUF4124"/>
</dbReference>
<organism evidence="3 4">
    <name type="scientific">Legionella steelei</name>
    <dbReference type="NCBI Taxonomy" id="947033"/>
    <lineage>
        <taxon>Bacteria</taxon>
        <taxon>Pseudomonadati</taxon>
        <taxon>Pseudomonadota</taxon>
        <taxon>Gammaproteobacteria</taxon>
        <taxon>Legionellales</taxon>
        <taxon>Legionellaceae</taxon>
        <taxon>Legionella</taxon>
    </lineage>
</organism>
<feature type="domain" description="DUF4124" evidence="2">
    <location>
        <begin position="18"/>
        <end position="50"/>
    </location>
</feature>
<dbReference type="EMBL" id="LNYY01000021">
    <property type="protein sequence ID" value="KTD67187.1"/>
    <property type="molecule type" value="Genomic_DNA"/>
</dbReference>
<evidence type="ECO:0000256" key="1">
    <source>
        <dbReference type="SAM" id="SignalP"/>
    </source>
</evidence>
<evidence type="ECO:0000313" key="3">
    <source>
        <dbReference type="EMBL" id="KTD67187.1"/>
    </source>
</evidence>
<sequence length="258" mass="30241">MKLSKSKWILFFLFSWISICHAEVYKWTDPNGVIHFSDQPNDSSNTEKIKIINNHSSYDSNSVPITDDTIVGYMDDLMEKAKEIKNEADECYYIADNKKELDISCKNYSTLLNRDFNPLIKKIKDYLSDNPKIKISQKELDEIHDIVKDANEKYLQAINYMLYVLQEKANETKRQAYSCYSYAIENNALDTSCQIYQRILNQEFNPLLEKVKDYVLENPEIDISKKEKALDELNNIIFEADDYYKRAMTYIAAHQGKI</sequence>
<feature type="chain" id="PRO_5006918580" description="DUF4124 domain-containing protein" evidence="1">
    <location>
        <begin position="23"/>
        <end position="258"/>
    </location>
</feature>
<dbReference type="OrthoDB" id="8991911at2"/>
<feature type="signal peptide" evidence="1">
    <location>
        <begin position="1"/>
        <end position="22"/>
    </location>
</feature>
<accession>A0A0W0ZEQ1</accession>